<dbReference type="EMBL" id="LDSI01000012">
    <property type="protein sequence ID" value="KTS98044.1"/>
    <property type="molecule type" value="Genomic_DNA"/>
</dbReference>
<dbReference type="AlphaFoldDB" id="A0AB34VFN7"/>
<comment type="caution">
    <text evidence="4">The sequence shown here is derived from an EMBL/GenBank/DDBJ whole genome shotgun (WGS) entry which is preliminary data.</text>
</comment>
<sequence>MNDAVNQVNDLINEISVAAREQSQGISQVHQAVNQMDDVTQQNAALVEEASAAALSLKEQALSLSKLVSAFIISPRKSSENKKPVISPETSGQGHVYPSPGEAALSDNNWQTFQERVPFKCRVVTVDKYFPVYSVICIRPAIRIYVDSLNCMKRKDRANVNRLI</sequence>
<protein>
    <recommendedName>
        <fullName evidence="6">Methyl-accepting transducer domain-containing protein</fullName>
    </recommendedName>
</protein>
<keyword evidence="1" id="KW-0488">Methylation</keyword>
<accession>A0AB34VFN7</accession>
<evidence type="ECO:0000256" key="1">
    <source>
        <dbReference type="ARBA" id="ARBA00022481"/>
    </source>
</evidence>
<evidence type="ECO:0000313" key="5">
    <source>
        <dbReference type="Proteomes" id="UP000072520"/>
    </source>
</evidence>
<feature type="coiled-coil region" evidence="3">
    <location>
        <begin position="1"/>
        <end position="49"/>
    </location>
</feature>
<dbReference type="GO" id="GO:0006935">
    <property type="term" value="P:chemotaxis"/>
    <property type="evidence" value="ECO:0007669"/>
    <property type="project" value="TreeGrafter"/>
</dbReference>
<dbReference type="PANTHER" id="PTHR43531:SF14">
    <property type="entry name" value="METHYL-ACCEPTING CHEMOTAXIS PROTEIN I-RELATED"/>
    <property type="match status" value="1"/>
</dbReference>
<dbReference type="Proteomes" id="UP000072520">
    <property type="component" value="Unassembled WGS sequence"/>
</dbReference>
<dbReference type="GO" id="GO:0005886">
    <property type="term" value="C:plasma membrane"/>
    <property type="evidence" value="ECO:0007669"/>
    <property type="project" value="TreeGrafter"/>
</dbReference>
<dbReference type="Gene3D" id="1.10.287.950">
    <property type="entry name" value="Methyl-accepting chemotaxis protein"/>
    <property type="match status" value="1"/>
</dbReference>
<keyword evidence="3" id="KW-0175">Coiled coil</keyword>
<evidence type="ECO:0008006" key="6">
    <source>
        <dbReference type="Google" id="ProtNLM"/>
    </source>
</evidence>
<comment type="similarity">
    <text evidence="2">Belongs to the methyl-accepting chemotaxis (MCP) protein family.</text>
</comment>
<evidence type="ECO:0000256" key="3">
    <source>
        <dbReference type="SAM" id="Coils"/>
    </source>
</evidence>
<reference evidence="4 5" key="1">
    <citation type="journal article" date="2016" name="Front. Microbiol.">
        <title>Genomic Resource of Rice Seed Associated Bacteria.</title>
        <authorList>
            <person name="Midha S."/>
            <person name="Bansal K."/>
            <person name="Sharma S."/>
            <person name="Kumar N."/>
            <person name="Patil P.P."/>
            <person name="Chaudhry V."/>
            <person name="Patil P.B."/>
        </authorList>
    </citation>
    <scope>NUCLEOTIDE SEQUENCE [LARGE SCALE GENOMIC DNA]</scope>
    <source>
        <strain evidence="4 5">RSA13</strain>
    </source>
</reference>
<dbReference type="GO" id="GO:0004888">
    <property type="term" value="F:transmembrane signaling receptor activity"/>
    <property type="evidence" value="ECO:0007669"/>
    <property type="project" value="TreeGrafter"/>
</dbReference>
<proteinExistence type="inferred from homology"/>
<dbReference type="SUPFAM" id="SSF58104">
    <property type="entry name" value="Methyl-accepting chemotaxis protein (MCP) signaling domain"/>
    <property type="match status" value="1"/>
</dbReference>
<dbReference type="PANTHER" id="PTHR43531">
    <property type="entry name" value="PROTEIN ICFG"/>
    <property type="match status" value="1"/>
</dbReference>
<evidence type="ECO:0000256" key="2">
    <source>
        <dbReference type="ARBA" id="ARBA00029447"/>
    </source>
</evidence>
<name>A0AB34VFN7_9GAMM</name>
<dbReference type="InterPro" id="IPR051310">
    <property type="entry name" value="MCP_chemotaxis"/>
</dbReference>
<gene>
    <name evidence="4" type="ORF">RSA13_10535</name>
</gene>
<evidence type="ECO:0000313" key="4">
    <source>
        <dbReference type="EMBL" id="KTS98044.1"/>
    </source>
</evidence>
<organism evidence="4 5">
    <name type="scientific">Pantoea stewartii</name>
    <dbReference type="NCBI Taxonomy" id="66269"/>
    <lineage>
        <taxon>Bacteria</taxon>
        <taxon>Pseudomonadati</taxon>
        <taxon>Pseudomonadota</taxon>
        <taxon>Gammaproteobacteria</taxon>
        <taxon>Enterobacterales</taxon>
        <taxon>Erwiniaceae</taxon>
        <taxon>Pantoea</taxon>
    </lineage>
</organism>